<dbReference type="EMBL" id="NTFS01000283">
    <property type="protein sequence ID" value="PAX52104.1"/>
    <property type="molecule type" value="Genomic_DNA"/>
</dbReference>
<dbReference type="Proteomes" id="UP000218238">
    <property type="component" value="Unassembled WGS sequence"/>
</dbReference>
<feature type="domain" description="DUF4178" evidence="1">
    <location>
        <begin position="52"/>
        <end position="184"/>
    </location>
</feature>
<organism evidence="2 3">
    <name type="scientific">Brunnivagina elsteri CCALA 953</name>
    <dbReference type="NCBI Taxonomy" id="987040"/>
    <lineage>
        <taxon>Bacteria</taxon>
        <taxon>Bacillati</taxon>
        <taxon>Cyanobacteriota</taxon>
        <taxon>Cyanophyceae</taxon>
        <taxon>Nostocales</taxon>
        <taxon>Calotrichaceae</taxon>
        <taxon>Brunnivagina</taxon>
    </lineage>
</organism>
<dbReference type="Pfam" id="PF13785">
    <property type="entry name" value="DUF4178"/>
    <property type="match status" value="1"/>
</dbReference>
<sequence length="202" mass="22936">MTLIFGILVLITVGTIIYLINQQQPILKGSENQQLPAKKRNPLECTIFNLEIGDIIQHMGIDWVVEGKLTYKVGAYSWFEYLLQDKEKIAWLSVEEDDIVEVALLEPTNQLDISDIPPQELNFAGEVYKLEDSGTAKMNRTGLTMRRTAEKCQYFDYEGSGKRVLSIEIWDGDIEVSIGEKISPRSLTILPGDGKTVYRNYD</sequence>
<keyword evidence="3" id="KW-1185">Reference proteome</keyword>
<accession>A0A2A2TEC2</accession>
<dbReference type="InterPro" id="IPR025235">
    <property type="entry name" value="DUF4178"/>
</dbReference>
<evidence type="ECO:0000259" key="1">
    <source>
        <dbReference type="Pfam" id="PF13785"/>
    </source>
</evidence>
<dbReference type="OrthoDB" id="3775810at2"/>
<comment type="caution">
    <text evidence="2">The sequence shown here is derived from an EMBL/GenBank/DDBJ whole genome shotgun (WGS) entry which is preliminary data.</text>
</comment>
<protein>
    <recommendedName>
        <fullName evidence="1">DUF4178 domain-containing protein</fullName>
    </recommendedName>
</protein>
<dbReference type="RefSeq" id="WP_095723573.1">
    <property type="nucleotide sequence ID" value="NZ_NTFS01000283.1"/>
</dbReference>
<reference evidence="2 3" key="1">
    <citation type="submission" date="2017-08" db="EMBL/GenBank/DDBJ databases">
        <title>Draft genome sequence of filamentous cyanobacterium Calothrix elsteri CCALA 953.</title>
        <authorList>
            <person name="Gagunashvili A.N."/>
            <person name="Elster J."/>
            <person name="Andresson O.S."/>
        </authorList>
    </citation>
    <scope>NUCLEOTIDE SEQUENCE [LARGE SCALE GENOMIC DNA]</scope>
    <source>
        <strain evidence="2 3">CCALA 953</strain>
    </source>
</reference>
<proteinExistence type="predicted"/>
<evidence type="ECO:0000313" key="2">
    <source>
        <dbReference type="EMBL" id="PAX52104.1"/>
    </source>
</evidence>
<gene>
    <name evidence="2" type="ORF">CK510_21100</name>
</gene>
<name>A0A2A2TEC2_9CYAN</name>
<dbReference type="AlphaFoldDB" id="A0A2A2TEC2"/>
<evidence type="ECO:0000313" key="3">
    <source>
        <dbReference type="Proteomes" id="UP000218238"/>
    </source>
</evidence>